<evidence type="ECO:0000259" key="6">
    <source>
        <dbReference type="SMART" id="SM00013"/>
    </source>
</evidence>
<dbReference type="Gene3D" id="3.80.10.10">
    <property type="entry name" value="Ribonuclease Inhibitor"/>
    <property type="match status" value="3"/>
</dbReference>
<organism evidence="7 8">
    <name type="scientific">Vombatus ursinus</name>
    <name type="common">Common wombat</name>
    <dbReference type="NCBI Taxonomy" id="29139"/>
    <lineage>
        <taxon>Eukaryota</taxon>
        <taxon>Metazoa</taxon>
        <taxon>Chordata</taxon>
        <taxon>Craniata</taxon>
        <taxon>Vertebrata</taxon>
        <taxon>Euteleostomi</taxon>
        <taxon>Mammalia</taxon>
        <taxon>Metatheria</taxon>
        <taxon>Diprotodontia</taxon>
        <taxon>Vombatidae</taxon>
        <taxon>Vombatus</taxon>
    </lineage>
</organism>
<keyword evidence="8" id="KW-1185">Reference proteome</keyword>
<keyword evidence="2 5" id="KW-0732">Signal</keyword>
<dbReference type="GO" id="GO:0005615">
    <property type="term" value="C:extracellular space"/>
    <property type="evidence" value="ECO:0007669"/>
    <property type="project" value="TreeGrafter"/>
</dbReference>
<dbReference type="PANTHER" id="PTHR45712:SF31">
    <property type="entry name" value="PODOCAN"/>
    <property type="match status" value="1"/>
</dbReference>
<dbReference type="GO" id="GO:0031012">
    <property type="term" value="C:extracellular matrix"/>
    <property type="evidence" value="ECO:0007669"/>
    <property type="project" value="Ensembl"/>
</dbReference>
<dbReference type="SUPFAM" id="SSF52047">
    <property type="entry name" value="RNI-like"/>
    <property type="match status" value="1"/>
</dbReference>
<evidence type="ECO:0000256" key="4">
    <source>
        <dbReference type="ARBA" id="ARBA00023180"/>
    </source>
</evidence>
<keyword evidence="4" id="KW-0325">Glycoprotein</keyword>
<evidence type="ECO:0000256" key="2">
    <source>
        <dbReference type="ARBA" id="ARBA00022729"/>
    </source>
</evidence>
<reference evidence="7" key="2">
    <citation type="submission" date="2025-08" db="UniProtKB">
        <authorList>
            <consortium name="Ensembl"/>
        </authorList>
    </citation>
    <scope>IDENTIFICATION</scope>
</reference>
<dbReference type="SMART" id="SM00369">
    <property type="entry name" value="LRR_TYP"/>
    <property type="match status" value="14"/>
</dbReference>
<evidence type="ECO:0000256" key="1">
    <source>
        <dbReference type="ARBA" id="ARBA00022614"/>
    </source>
</evidence>
<dbReference type="PRINTS" id="PR00019">
    <property type="entry name" value="LEURICHRPT"/>
</dbReference>
<keyword evidence="3" id="KW-0677">Repeat</keyword>
<dbReference type="PANTHER" id="PTHR45712">
    <property type="entry name" value="AGAP008170-PA"/>
    <property type="match status" value="1"/>
</dbReference>
<name>A0A4X2MDJ8_VOMUR</name>
<dbReference type="InterPro" id="IPR032675">
    <property type="entry name" value="LRR_dom_sf"/>
</dbReference>
<dbReference type="Pfam" id="PF13855">
    <property type="entry name" value="LRR_8"/>
    <property type="match status" value="5"/>
</dbReference>
<dbReference type="SMART" id="SM00364">
    <property type="entry name" value="LRR_BAC"/>
    <property type="match status" value="8"/>
</dbReference>
<accession>A0A4X2MDJ8</accession>
<sequence>MGPPLPGEILSQLHVPCQPMSLLLFLLLGCLPSHSQDAATALPIMTEDQNFPHLGESLQPPPRVCPPRCSCPRDDTVSCDGLDLRLFPSNITKGAQHLSLQNNQLLEIPYNELSRLCYLRTLNLHNNQLSSDGLPDEAFESLPDLQYIYLANNQLTVAPQFLPRSLRIADLAANRLMEIYPLTFGEKPDLRSVYLHDNQLTNTGLPFDAFHGSEAITTLILSNNRLSYLPPSLPSSLVRLHLQNNQIAKVPRGALGRHFQLRELYLQHNWLSNAGLDATTFSKLKSLEYLDLSNNRLGEVPEGLPPSLVILHLGRNQICHVPAGRLSGVRGLQYLLLQHNPLGPGGLDPAAFQGLRGLHTLHLYANGLEQVPLGLPRRLHALMLPHNRISELGPRALVATPSLVDLNLAHNRLTSAHLHHLAFCRLGHLRTLDLAGNRLTLLPQGLPGSLQVLRLPRNQVNSLDPEPMSNLSMLQELHLGHNRLRVGAIMPGTWQEVPSLKLLDLSHNELSFVPPDLPEALEFLYLQGNRISTVGAQAFLTTPRLRALVLRSNQLLMTSISPEAFLNLLHLDVVDTSGNPEPVIVRLPQRPRPPQAH</sequence>
<dbReference type="GeneTree" id="ENSGT00940000162059"/>
<dbReference type="InterPro" id="IPR050333">
    <property type="entry name" value="SLRP"/>
</dbReference>
<reference evidence="8" key="1">
    <citation type="submission" date="2018-12" db="EMBL/GenBank/DDBJ databases">
        <authorList>
            <person name="Yazar S."/>
        </authorList>
    </citation>
    <scope>NUCLEOTIDE SEQUENCE [LARGE SCALE GENOMIC DNA]</scope>
</reference>
<dbReference type="Proteomes" id="UP000314987">
    <property type="component" value="Unassembled WGS sequence"/>
</dbReference>
<reference evidence="7" key="3">
    <citation type="submission" date="2025-09" db="UniProtKB">
        <authorList>
            <consortium name="Ensembl"/>
        </authorList>
    </citation>
    <scope>IDENTIFICATION</scope>
</reference>
<proteinExistence type="predicted"/>
<feature type="domain" description="LRRNT" evidence="6">
    <location>
        <begin position="64"/>
        <end position="97"/>
    </location>
</feature>
<dbReference type="STRING" id="29139.ENSVURP00010031680"/>
<evidence type="ECO:0000256" key="5">
    <source>
        <dbReference type="SAM" id="SignalP"/>
    </source>
</evidence>
<dbReference type="InterPro" id="IPR003591">
    <property type="entry name" value="Leu-rich_rpt_typical-subtyp"/>
</dbReference>
<dbReference type="Ensembl" id="ENSVURT00010036080.1">
    <property type="protein sequence ID" value="ENSVURP00010031680.1"/>
    <property type="gene ID" value="ENSVURG00010024211.1"/>
</dbReference>
<dbReference type="InterPro" id="IPR000372">
    <property type="entry name" value="LRRNT"/>
</dbReference>
<evidence type="ECO:0000313" key="8">
    <source>
        <dbReference type="Proteomes" id="UP000314987"/>
    </source>
</evidence>
<keyword evidence="1" id="KW-0433">Leucine-rich repeat</keyword>
<feature type="chain" id="PRO_5021353034" evidence="5">
    <location>
        <begin position="36"/>
        <end position="597"/>
    </location>
</feature>
<gene>
    <name evidence="7" type="primary">PODNL1</name>
</gene>
<protein>
    <submittedName>
        <fullName evidence="7">Podocan like 1</fullName>
    </submittedName>
</protein>
<dbReference type="OMA" id="HLGRNCI"/>
<evidence type="ECO:0000256" key="3">
    <source>
        <dbReference type="ARBA" id="ARBA00022737"/>
    </source>
</evidence>
<dbReference type="InterPro" id="IPR001611">
    <property type="entry name" value="Leu-rich_rpt"/>
</dbReference>
<dbReference type="SMART" id="SM00013">
    <property type="entry name" value="LRRNT"/>
    <property type="match status" value="1"/>
</dbReference>
<dbReference type="PROSITE" id="PS51450">
    <property type="entry name" value="LRR"/>
    <property type="match status" value="2"/>
</dbReference>
<evidence type="ECO:0000313" key="7">
    <source>
        <dbReference type="Ensembl" id="ENSVURP00010031680.1"/>
    </source>
</evidence>
<feature type="signal peptide" evidence="5">
    <location>
        <begin position="1"/>
        <end position="35"/>
    </location>
</feature>
<dbReference type="AlphaFoldDB" id="A0A4X2MDJ8"/>